<evidence type="ECO:0000256" key="4">
    <source>
        <dbReference type="ARBA" id="ARBA00023163"/>
    </source>
</evidence>
<keyword evidence="2" id="KW-0805">Transcription regulation</keyword>
<evidence type="ECO:0000259" key="5">
    <source>
        <dbReference type="Pfam" id="PF04542"/>
    </source>
</evidence>
<evidence type="ECO:0000256" key="3">
    <source>
        <dbReference type="ARBA" id="ARBA00023082"/>
    </source>
</evidence>
<keyword evidence="3" id="KW-0731">Sigma factor</keyword>
<evidence type="ECO:0000313" key="8">
    <source>
        <dbReference type="Proteomes" id="UP000250831"/>
    </source>
</evidence>
<comment type="similarity">
    <text evidence="1">Belongs to the sigma-70 factor family. ECF subfamily.</text>
</comment>
<feature type="domain" description="RNA polymerase sigma-70 region 2" evidence="5">
    <location>
        <begin position="11"/>
        <end position="76"/>
    </location>
</feature>
<evidence type="ECO:0000259" key="6">
    <source>
        <dbReference type="Pfam" id="PF08281"/>
    </source>
</evidence>
<feature type="domain" description="RNA polymerase sigma factor 70 region 4 type 2" evidence="6">
    <location>
        <begin position="101"/>
        <end position="151"/>
    </location>
</feature>
<keyword evidence="4" id="KW-0804">Transcription</keyword>
<dbReference type="Pfam" id="PF04542">
    <property type="entry name" value="Sigma70_r2"/>
    <property type="match status" value="1"/>
</dbReference>
<name>A0A363NWX5_9SPHI</name>
<sequence length="196" mass="22892">MAQCNIFEVWEDYKSSLLGFIKKRITDQDDAKDVLQEVLLKSYQYCSNGKDVMYLKSWLYKVTQNAIIDYYKKNNKRDALDFEIVEDEQERSVLGEASDYIKVLLKLIPEEYAQPLYLYDIEGNDQKKIAEQLHLTLPNTKSRIQRARVKLKEKFLECCVVSFGETGEMISFDIKSECTLLKNERASIENSKITTL</sequence>
<dbReference type="GO" id="GO:0006352">
    <property type="term" value="P:DNA-templated transcription initiation"/>
    <property type="evidence" value="ECO:0007669"/>
    <property type="project" value="InterPro"/>
</dbReference>
<dbReference type="OrthoDB" id="9795666at2"/>
<keyword evidence="8" id="KW-1185">Reference proteome</keyword>
<dbReference type="GO" id="GO:0003677">
    <property type="term" value="F:DNA binding"/>
    <property type="evidence" value="ECO:0007669"/>
    <property type="project" value="InterPro"/>
</dbReference>
<dbReference type="SUPFAM" id="SSF88659">
    <property type="entry name" value="Sigma3 and sigma4 domains of RNA polymerase sigma factors"/>
    <property type="match status" value="1"/>
</dbReference>
<dbReference type="Gene3D" id="1.10.1740.10">
    <property type="match status" value="1"/>
</dbReference>
<accession>A0A363NWX5</accession>
<dbReference type="PANTHER" id="PTHR43133">
    <property type="entry name" value="RNA POLYMERASE ECF-TYPE SIGMA FACTO"/>
    <property type="match status" value="1"/>
</dbReference>
<evidence type="ECO:0008006" key="9">
    <source>
        <dbReference type="Google" id="ProtNLM"/>
    </source>
</evidence>
<dbReference type="Proteomes" id="UP000250831">
    <property type="component" value="Unassembled WGS sequence"/>
</dbReference>
<dbReference type="NCBIfam" id="TIGR02937">
    <property type="entry name" value="sigma70-ECF"/>
    <property type="match status" value="1"/>
</dbReference>
<dbReference type="InterPro" id="IPR013325">
    <property type="entry name" value="RNA_pol_sigma_r2"/>
</dbReference>
<dbReference type="InterPro" id="IPR036388">
    <property type="entry name" value="WH-like_DNA-bd_sf"/>
</dbReference>
<dbReference type="InterPro" id="IPR007627">
    <property type="entry name" value="RNA_pol_sigma70_r2"/>
</dbReference>
<dbReference type="RefSeq" id="WP_108633649.1">
    <property type="nucleotide sequence ID" value="NZ_QCXX01000002.1"/>
</dbReference>
<comment type="caution">
    <text evidence="7">The sequence shown here is derived from an EMBL/GenBank/DDBJ whole genome shotgun (WGS) entry which is preliminary data.</text>
</comment>
<dbReference type="InterPro" id="IPR013324">
    <property type="entry name" value="RNA_pol_sigma_r3/r4-like"/>
</dbReference>
<evidence type="ECO:0000256" key="1">
    <source>
        <dbReference type="ARBA" id="ARBA00010641"/>
    </source>
</evidence>
<dbReference type="Pfam" id="PF08281">
    <property type="entry name" value="Sigma70_r4_2"/>
    <property type="match status" value="1"/>
</dbReference>
<dbReference type="GO" id="GO:0016987">
    <property type="term" value="F:sigma factor activity"/>
    <property type="evidence" value="ECO:0007669"/>
    <property type="project" value="UniProtKB-KW"/>
</dbReference>
<evidence type="ECO:0000256" key="2">
    <source>
        <dbReference type="ARBA" id="ARBA00023015"/>
    </source>
</evidence>
<dbReference type="PANTHER" id="PTHR43133:SF62">
    <property type="entry name" value="RNA POLYMERASE SIGMA FACTOR SIGZ"/>
    <property type="match status" value="1"/>
</dbReference>
<dbReference type="InterPro" id="IPR014284">
    <property type="entry name" value="RNA_pol_sigma-70_dom"/>
</dbReference>
<evidence type="ECO:0000313" key="7">
    <source>
        <dbReference type="EMBL" id="PUV25314.1"/>
    </source>
</evidence>
<dbReference type="InterPro" id="IPR039425">
    <property type="entry name" value="RNA_pol_sigma-70-like"/>
</dbReference>
<gene>
    <name evidence="7" type="ORF">DCO56_10340</name>
</gene>
<dbReference type="AlphaFoldDB" id="A0A363NWX5"/>
<dbReference type="EMBL" id="QCXX01000002">
    <property type="protein sequence ID" value="PUV25314.1"/>
    <property type="molecule type" value="Genomic_DNA"/>
</dbReference>
<protein>
    <recommendedName>
        <fullName evidence="9">RNA polymerase subunit sigma</fullName>
    </recommendedName>
</protein>
<dbReference type="Gene3D" id="1.10.10.10">
    <property type="entry name" value="Winged helix-like DNA-binding domain superfamily/Winged helix DNA-binding domain"/>
    <property type="match status" value="1"/>
</dbReference>
<organism evidence="7 8">
    <name type="scientific">Sphingobacterium athyrii</name>
    <dbReference type="NCBI Taxonomy" id="2152717"/>
    <lineage>
        <taxon>Bacteria</taxon>
        <taxon>Pseudomonadati</taxon>
        <taxon>Bacteroidota</taxon>
        <taxon>Sphingobacteriia</taxon>
        <taxon>Sphingobacteriales</taxon>
        <taxon>Sphingobacteriaceae</taxon>
        <taxon>Sphingobacterium</taxon>
    </lineage>
</organism>
<dbReference type="InterPro" id="IPR013249">
    <property type="entry name" value="RNA_pol_sigma70_r4_t2"/>
</dbReference>
<dbReference type="SUPFAM" id="SSF88946">
    <property type="entry name" value="Sigma2 domain of RNA polymerase sigma factors"/>
    <property type="match status" value="1"/>
</dbReference>
<proteinExistence type="inferred from homology"/>
<reference evidence="7 8" key="1">
    <citation type="submission" date="2018-04" db="EMBL/GenBank/DDBJ databases">
        <title>Sphingobacterium sp. M46 Genome.</title>
        <authorList>
            <person name="Cheng J."/>
            <person name="Li Y."/>
        </authorList>
    </citation>
    <scope>NUCLEOTIDE SEQUENCE [LARGE SCALE GENOMIC DNA]</scope>
    <source>
        <strain evidence="7 8">M46</strain>
    </source>
</reference>